<comment type="cofactor">
    <cofactor evidence="1">
        <name>Fe(2+)</name>
        <dbReference type="ChEBI" id="CHEBI:29033"/>
    </cofactor>
</comment>
<proteinExistence type="inferred from homology"/>
<dbReference type="EMBL" id="RWGY01000009">
    <property type="protein sequence ID" value="TVU34294.1"/>
    <property type="molecule type" value="Genomic_DNA"/>
</dbReference>
<comment type="similarity">
    <text evidence="2">Belongs to the cysteine dioxygenase family.</text>
</comment>
<evidence type="ECO:0000256" key="6">
    <source>
        <dbReference type="ARBA" id="ARBA00023004"/>
    </source>
</evidence>
<dbReference type="Proteomes" id="UP000324897">
    <property type="component" value="Unassembled WGS sequence"/>
</dbReference>
<keyword evidence="4" id="KW-0479">Metal-binding</keyword>
<comment type="catalytic activity">
    <reaction evidence="7">
        <text>L-cysteine + O2 = 3-sulfino-L-alanine + H(+)</text>
        <dbReference type="Rhea" id="RHEA:20441"/>
        <dbReference type="ChEBI" id="CHEBI:15378"/>
        <dbReference type="ChEBI" id="CHEBI:15379"/>
        <dbReference type="ChEBI" id="CHEBI:35235"/>
        <dbReference type="ChEBI" id="CHEBI:61085"/>
        <dbReference type="EC" id="1.13.11.20"/>
    </reaction>
    <physiologicalReaction direction="left-to-right" evidence="7">
        <dbReference type="Rhea" id="RHEA:20442"/>
    </physiologicalReaction>
</comment>
<protein>
    <recommendedName>
        <fullName evidence="3">cysteine dioxygenase</fullName>
        <ecNumber evidence="3">1.13.11.20</ecNumber>
    </recommendedName>
</protein>
<evidence type="ECO:0000313" key="9">
    <source>
        <dbReference type="Proteomes" id="UP000324897"/>
    </source>
</evidence>
<dbReference type="PANTHER" id="PTHR22966">
    <property type="entry name" value="2-AMINOETHANETHIOL DIOXYGENASE"/>
    <property type="match status" value="1"/>
</dbReference>
<gene>
    <name evidence="8" type="ORF">EJB05_16125</name>
</gene>
<dbReference type="AlphaFoldDB" id="A0A5J9VFZ4"/>
<evidence type="ECO:0000256" key="4">
    <source>
        <dbReference type="ARBA" id="ARBA00022723"/>
    </source>
</evidence>
<feature type="non-terminal residue" evidence="8">
    <location>
        <position position="1"/>
    </location>
</feature>
<dbReference type="OrthoDB" id="271433at2759"/>
<dbReference type="EC" id="1.13.11.20" evidence="3"/>
<keyword evidence="5" id="KW-0560">Oxidoreductase</keyword>
<dbReference type="InterPro" id="IPR011051">
    <property type="entry name" value="RmlC_Cupin_sf"/>
</dbReference>
<evidence type="ECO:0000256" key="7">
    <source>
        <dbReference type="ARBA" id="ARBA00024284"/>
    </source>
</evidence>
<evidence type="ECO:0000256" key="1">
    <source>
        <dbReference type="ARBA" id="ARBA00001954"/>
    </source>
</evidence>
<comment type="caution">
    <text evidence="8">The sequence shown here is derived from an EMBL/GenBank/DDBJ whole genome shotgun (WGS) entry which is preliminary data.</text>
</comment>
<dbReference type="GO" id="GO:0017172">
    <property type="term" value="F:cysteine dioxygenase activity"/>
    <property type="evidence" value="ECO:0007669"/>
    <property type="project" value="UniProtKB-EC"/>
</dbReference>
<dbReference type="InterPro" id="IPR012864">
    <property type="entry name" value="PCO/ADO"/>
</dbReference>
<evidence type="ECO:0000256" key="3">
    <source>
        <dbReference type="ARBA" id="ARBA00013133"/>
    </source>
</evidence>
<dbReference type="PANTHER" id="PTHR22966:SF1">
    <property type="entry name" value="PLANT CYSTEINE OXIDASE 1"/>
    <property type="match status" value="1"/>
</dbReference>
<accession>A0A5J9VFZ4</accession>
<organism evidence="8 9">
    <name type="scientific">Eragrostis curvula</name>
    <name type="common">weeping love grass</name>
    <dbReference type="NCBI Taxonomy" id="38414"/>
    <lineage>
        <taxon>Eukaryota</taxon>
        <taxon>Viridiplantae</taxon>
        <taxon>Streptophyta</taxon>
        <taxon>Embryophyta</taxon>
        <taxon>Tracheophyta</taxon>
        <taxon>Spermatophyta</taxon>
        <taxon>Magnoliopsida</taxon>
        <taxon>Liliopsida</taxon>
        <taxon>Poales</taxon>
        <taxon>Poaceae</taxon>
        <taxon>PACMAD clade</taxon>
        <taxon>Chloridoideae</taxon>
        <taxon>Eragrostideae</taxon>
        <taxon>Eragrostidinae</taxon>
        <taxon>Eragrostis</taxon>
    </lineage>
</organism>
<evidence type="ECO:0000313" key="8">
    <source>
        <dbReference type="EMBL" id="TVU34294.1"/>
    </source>
</evidence>
<keyword evidence="6" id="KW-0408">Iron</keyword>
<dbReference type="Pfam" id="PF07847">
    <property type="entry name" value="PCO_ADO"/>
    <property type="match status" value="3"/>
</dbReference>
<dbReference type="Gramene" id="TVU34294">
    <property type="protein sequence ID" value="TVU34294"/>
    <property type="gene ID" value="EJB05_16125"/>
</dbReference>
<reference evidence="8 9" key="1">
    <citation type="journal article" date="2019" name="Sci. Rep.">
        <title>A high-quality genome of Eragrostis curvula grass provides insights into Poaceae evolution and supports new strategies to enhance forage quality.</title>
        <authorList>
            <person name="Carballo J."/>
            <person name="Santos B.A.C.M."/>
            <person name="Zappacosta D."/>
            <person name="Garbus I."/>
            <person name="Selva J.P."/>
            <person name="Gallo C.A."/>
            <person name="Diaz A."/>
            <person name="Albertini E."/>
            <person name="Caccamo M."/>
            <person name="Echenique V."/>
        </authorList>
    </citation>
    <scope>NUCLEOTIDE SEQUENCE [LARGE SCALE GENOMIC DNA]</scope>
    <source>
        <strain evidence="9">cv. Victoria</strain>
        <tissue evidence="8">Leaf</tissue>
    </source>
</reference>
<dbReference type="GO" id="GO:0046872">
    <property type="term" value="F:metal ion binding"/>
    <property type="evidence" value="ECO:0007669"/>
    <property type="project" value="UniProtKB-KW"/>
</dbReference>
<evidence type="ECO:0000256" key="5">
    <source>
        <dbReference type="ARBA" id="ARBA00023002"/>
    </source>
</evidence>
<sequence>MPYVNSDLVGRSKVTYLHFADTDSFSWRSQPSSQEGASNKILLGSMHVKSYDWVKAPPAGTQATRTSNDRLLNMYLAGARLAKLNTDAIFDASSETKVLYPEEGGNLHCFTAMTPCVVLDVMGPPYRQTEGRDCSYFGEWTYMLPPFSTLCVKQFDVVVYQNINIQKYKNNVTKFIINMHEGARLAKLNTNAVFDALSETVVLYPEDKGNLHCLTATTPCVVLDVMGPPYTIRLKEGAAPTSVCGHTCFFPSQHFLPLLKFSARLAKLNTDAVGDDGAVPGARRTPATASPRRRRTCSVSWALPTVRLPTERIDYRLLNMYLASARLAKLNTDTIFDASSETVVLYPEDGGNLHCFTATTPCMGLDIMGPPYHHTEGRDCSYFGGWTYMLPPFSTLWCESCSCRWDDGQYAWLKQVRRTLELDTFHMRPSIQTK</sequence>
<name>A0A5J9VFZ4_9POAL</name>
<dbReference type="SUPFAM" id="SSF51182">
    <property type="entry name" value="RmlC-like cupins"/>
    <property type="match status" value="2"/>
</dbReference>
<keyword evidence="9" id="KW-1185">Reference proteome</keyword>
<evidence type="ECO:0000256" key="2">
    <source>
        <dbReference type="ARBA" id="ARBA00006622"/>
    </source>
</evidence>
<dbReference type="GO" id="GO:0070483">
    <property type="term" value="P:detection of hypoxia"/>
    <property type="evidence" value="ECO:0007669"/>
    <property type="project" value="UniProtKB-ARBA"/>
</dbReference>